<reference evidence="1" key="1">
    <citation type="submission" date="2024-06" db="EMBL/GenBank/DDBJ databases">
        <authorList>
            <person name="Najeeb S."/>
            <person name="Khan I."/>
            <person name="Muhammad J."/>
            <person name="Abbas A."/>
            <person name="Jahangir M."/>
            <person name="Alvi I.A."/>
            <person name="Ullah A."/>
            <person name="Ullah A."/>
            <person name="Khan A."/>
        </authorList>
    </citation>
    <scope>NUCLEOTIDE SEQUENCE</scope>
</reference>
<accession>A0AB39C7V8</accession>
<name>A0AB39C7V8_9CAUD</name>
<evidence type="ECO:0000313" key="1">
    <source>
        <dbReference type="EMBL" id="XDJ02763.1"/>
    </source>
</evidence>
<protein>
    <submittedName>
        <fullName evidence="1">Uncharacterized protein</fullName>
    </submittedName>
</protein>
<proteinExistence type="predicted"/>
<sequence length="100" mass="11562">MNIKKVMVQVAMAIEKKDADVYNMVIRASKDKTEHSRITLNEVATLSFVEAEEVPDYTVKFMGKEVHTDWSLTGAIDTVVRYAQQYADNREFYNKVRNNI</sequence>
<dbReference type="EMBL" id="PP995776">
    <property type="protein sequence ID" value="XDJ02763.1"/>
    <property type="molecule type" value="Genomic_DNA"/>
</dbReference>
<organism evidence="1">
    <name type="scientific">Staphylococcus phage UHP46</name>
    <dbReference type="NCBI Taxonomy" id="3234966"/>
    <lineage>
        <taxon>Viruses</taxon>
        <taxon>Duplodnaviria</taxon>
        <taxon>Heunggongvirae</taxon>
        <taxon>Uroviricota</taxon>
        <taxon>Caudoviricetes</taxon>
        <taxon>Herelleviridae</taxon>
        <taxon>Twortvirinae</taxon>
        <taxon>Sciuriunavirus</taxon>
    </lineage>
</organism>